<evidence type="ECO:0000313" key="1">
    <source>
        <dbReference type="EMBL" id="RAL52030.1"/>
    </source>
</evidence>
<protein>
    <recommendedName>
        <fullName evidence="3">Retrotransposon Copia-like N-terminal domain-containing protein</fullName>
    </recommendedName>
</protein>
<dbReference type="EMBL" id="NQVE01000043">
    <property type="protein sequence ID" value="RAL52030.1"/>
    <property type="molecule type" value="Genomic_DNA"/>
</dbReference>
<organism evidence="1 2">
    <name type="scientific">Cuscuta australis</name>
    <dbReference type="NCBI Taxonomy" id="267555"/>
    <lineage>
        <taxon>Eukaryota</taxon>
        <taxon>Viridiplantae</taxon>
        <taxon>Streptophyta</taxon>
        <taxon>Embryophyta</taxon>
        <taxon>Tracheophyta</taxon>
        <taxon>Spermatophyta</taxon>
        <taxon>Magnoliopsida</taxon>
        <taxon>eudicotyledons</taxon>
        <taxon>Gunneridae</taxon>
        <taxon>Pentapetalae</taxon>
        <taxon>asterids</taxon>
        <taxon>lamiids</taxon>
        <taxon>Solanales</taxon>
        <taxon>Convolvulaceae</taxon>
        <taxon>Cuscuteae</taxon>
        <taxon>Cuscuta</taxon>
        <taxon>Cuscuta subgen. Grammica</taxon>
        <taxon>Cuscuta sect. Cleistogrammica</taxon>
    </lineage>
</organism>
<name>A0A328E3B4_9ASTE</name>
<reference evidence="1 2" key="1">
    <citation type="submission" date="2018-06" db="EMBL/GenBank/DDBJ databases">
        <title>The Genome of Cuscuta australis (Dodder) Provides Insight into the Evolution of Plant Parasitism.</title>
        <authorList>
            <person name="Liu H."/>
        </authorList>
    </citation>
    <scope>NUCLEOTIDE SEQUENCE [LARGE SCALE GENOMIC DNA]</scope>
    <source>
        <strain evidence="2">cv. Yunnan</strain>
        <tissue evidence="1">Vines</tissue>
    </source>
</reference>
<comment type="caution">
    <text evidence="1">The sequence shown here is derived from an EMBL/GenBank/DDBJ whole genome shotgun (WGS) entry which is preliminary data.</text>
</comment>
<accession>A0A328E3B4</accession>
<keyword evidence="2" id="KW-1185">Reference proteome</keyword>
<sequence length="142" mass="15867">MPLYLFFQDQAIVGAILDSCMETNQPLISNVNTACTAWLNLHSSFTSASCGHVLALKTKLEKSPLNKWVINEYLHEMHSITNELTLNWSLVAEEDLMDVLNQLGPNYDPISSAAYIWGSSSPFTELGDILQDFEGKLKLTDE</sequence>
<gene>
    <name evidence="1" type="ORF">DM860_016528</name>
</gene>
<dbReference type="Proteomes" id="UP000249390">
    <property type="component" value="Unassembled WGS sequence"/>
</dbReference>
<dbReference type="AlphaFoldDB" id="A0A328E3B4"/>
<dbReference type="PANTHER" id="PTHR47481">
    <property type="match status" value="1"/>
</dbReference>
<proteinExistence type="predicted"/>
<evidence type="ECO:0008006" key="3">
    <source>
        <dbReference type="Google" id="ProtNLM"/>
    </source>
</evidence>
<dbReference type="PANTHER" id="PTHR47481:SF43">
    <property type="entry name" value="RETROTRANSPOSON COPIA-LIKE N-TERMINAL DOMAIN-CONTAINING PROTEIN"/>
    <property type="match status" value="1"/>
</dbReference>
<evidence type="ECO:0000313" key="2">
    <source>
        <dbReference type="Proteomes" id="UP000249390"/>
    </source>
</evidence>